<accession>A0A485MLY3</accession>
<protein>
    <submittedName>
        <fullName evidence="1">Nanog homeobox</fullName>
    </submittedName>
</protein>
<keyword evidence="1" id="KW-0371">Homeobox</keyword>
<dbReference type="EMBL" id="CAAGRJ010003344">
    <property type="protein sequence ID" value="VFV21154.1"/>
    <property type="molecule type" value="Genomic_DNA"/>
</dbReference>
<dbReference type="Proteomes" id="UP000386466">
    <property type="component" value="Unassembled WGS sequence"/>
</dbReference>
<name>A0A485MLY3_LYNPA</name>
<proteinExistence type="predicted"/>
<reference evidence="1 2" key="1">
    <citation type="submission" date="2019-01" db="EMBL/GenBank/DDBJ databases">
        <authorList>
            <person name="Alioto T."/>
            <person name="Alioto T."/>
        </authorList>
    </citation>
    <scope>NUCLEOTIDE SEQUENCE [LARGE SCALE GENOMIC DNA]</scope>
</reference>
<dbReference type="GO" id="GO:0003677">
    <property type="term" value="F:DNA binding"/>
    <property type="evidence" value="ECO:0007669"/>
    <property type="project" value="UniProtKB-KW"/>
</dbReference>
<dbReference type="AlphaFoldDB" id="A0A485MLY3"/>
<gene>
    <name evidence="1" type="ORF">LYPA_23C011046</name>
</gene>
<evidence type="ECO:0000313" key="1">
    <source>
        <dbReference type="EMBL" id="VFV21154.1"/>
    </source>
</evidence>
<evidence type="ECO:0000313" key="2">
    <source>
        <dbReference type="Proteomes" id="UP000386466"/>
    </source>
</evidence>
<organism evidence="1 2">
    <name type="scientific">Lynx pardinus</name>
    <name type="common">Iberian lynx</name>
    <name type="synonym">Felis pardina</name>
    <dbReference type="NCBI Taxonomy" id="191816"/>
    <lineage>
        <taxon>Eukaryota</taxon>
        <taxon>Metazoa</taxon>
        <taxon>Chordata</taxon>
        <taxon>Craniata</taxon>
        <taxon>Vertebrata</taxon>
        <taxon>Euteleostomi</taxon>
        <taxon>Mammalia</taxon>
        <taxon>Eutheria</taxon>
        <taxon>Laurasiatheria</taxon>
        <taxon>Carnivora</taxon>
        <taxon>Feliformia</taxon>
        <taxon>Felidae</taxon>
        <taxon>Felinae</taxon>
        <taxon>Lynx</taxon>
    </lineage>
</organism>
<keyword evidence="1" id="KW-0238">DNA-binding</keyword>
<sequence length="66" mass="7671">MDLLVQYRPNTSTSPRVKVLPTSTEKITGKKEDTAQGNKQKIRTILSQTQLYVRNERFQTQKYLSL</sequence>
<keyword evidence="2" id="KW-1185">Reference proteome</keyword>